<dbReference type="Proteomes" id="UP001500340">
    <property type="component" value="Unassembled WGS sequence"/>
</dbReference>
<dbReference type="InterPro" id="IPR011990">
    <property type="entry name" value="TPR-like_helical_dom_sf"/>
</dbReference>
<dbReference type="PANTHER" id="PTHR37422:SF13">
    <property type="entry name" value="LIPOPOLYSACCHARIDE BIOSYNTHESIS PROTEIN PA4999-RELATED"/>
    <property type="match status" value="1"/>
</dbReference>
<feature type="transmembrane region" description="Helical" evidence="5">
    <location>
        <begin position="512"/>
        <end position="531"/>
    </location>
</feature>
<feature type="transmembrane region" description="Helical" evidence="5">
    <location>
        <begin position="382"/>
        <end position="401"/>
    </location>
</feature>
<feature type="transmembrane region" description="Helical" evidence="5">
    <location>
        <begin position="21"/>
        <end position="46"/>
    </location>
</feature>
<dbReference type="InterPro" id="IPR007016">
    <property type="entry name" value="O-antigen_ligase-rel_domated"/>
</dbReference>
<evidence type="ECO:0000256" key="4">
    <source>
        <dbReference type="ARBA" id="ARBA00023136"/>
    </source>
</evidence>
<evidence type="ECO:0000259" key="6">
    <source>
        <dbReference type="Pfam" id="PF04932"/>
    </source>
</evidence>
<feature type="transmembrane region" description="Helical" evidence="5">
    <location>
        <begin position="135"/>
        <end position="157"/>
    </location>
</feature>
<gene>
    <name evidence="7" type="ORF">GCM10008933_46170</name>
</gene>
<comment type="caution">
    <text evidence="7">The sequence shown here is derived from an EMBL/GenBank/DDBJ whole genome shotgun (WGS) entry which is preliminary data.</text>
</comment>
<dbReference type="SUPFAM" id="SSF48452">
    <property type="entry name" value="TPR-like"/>
    <property type="match status" value="1"/>
</dbReference>
<feature type="transmembrane region" description="Helical" evidence="5">
    <location>
        <begin position="177"/>
        <end position="201"/>
    </location>
</feature>
<dbReference type="InterPro" id="IPR051533">
    <property type="entry name" value="WaaL-like"/>
</dbReference>
<dbReference type="PANTHER" id="PTHR37422">
    <property type="entry name" value="TEICHURONIC ACID BIOSYNTHESIS PROTEIN TUAE"/>
    <property type="match status" value="1"/>
</dbReference>
<dbReference type="Gene3D" id="1.25.40.10">
    <property type="entry name" value="Tetratricopeptide repeat domain"/>
    <property type="match status" value="1"/>
</dbReference>
<keyword evidence="8" id="KW-1185">Reference proteome</keyword>
<feature type="domain" description="O-antigen ligase-related" evidence="6">
    <location>
        <begin position="263"/>
        <end position="472"/>
    </location>
</feature>
<organism evidence="7 8">
    <name type="scientific">Paenibacillus motobuensis</name>
    <dbReference type="NCBI Taxonomy" id="295324"/>
    <lineage>
        <taxon>Bacteria</taxon>
        <taxon>Bacillati</taxon>
        <taxon>Bacillota</taxon>
        <taxon>Bacilli</taxon>
        <taxon>Bacillales</taxon>
        <taxon>Paenibacillaceae</taxon>
        <taxon>Paenibacillus</taxon>
    </lineage>
</organism>
<evidence type="ECO:0000256" key="5">
    <source>
        <dbReference type="SAM" id="Phobius"/>
    </source>
</evidence>
<protein>
    <recommendedName>
        <fullName evidence="6">O-antigen ligase-related domain-containing protein</fullName>
    </recommendedName>
</protein>
<feature type="transmembrane region" description="Helical" evidence="5">
    <location>
        <begin position="58"/>
        <end position="80"/>
    </location>
</feature>
<sequence>MWRRMYEQVRDKTSFGRWRDTFIILIKPLDSIGGLGGLVWITIMAICLNSGMFFTDSISSLVLMGLWFVYAFLLVVGYLVKGMIRSLGHKKIMLPLSNLSPTQRTPYWYIWICSAPFVIAGVYSLHLVIPSVRLSAYATMISALEWLFYALLGLAMLRLGTGDRERGRKLIQHGLSWTVWLLSLSAVGSVLGIVSIPYAILRTGDSEVSLTGARLGGLLQYPNTFGAVAAALLLERLLLLVSRPCSDFTRSAGWKGQQGGAQVLLLLLCLLLTESRGAYIAGAVGWAAGWLLLRGAERSRFVRHSGVFLAAAALLARQLSAAQLAPSPLPGLLLLAAVMAAALALSGRTHRGGRAHGAAAARGSSGPLAAAWVAGKSACIKVLALSLTGLCLLLALAPLLVRGLRIATLSARWNMYADAWKLFLRSPWIGRGGDTWRLSFRSIQSRPYVGAEVHSGLIDIALDLGLVGVLVVLLWLGAIAWQMLRSHRVRSSLLPPLIVLCLHSLIDFDMSYGLYWVLIIMLAAAALVPTVSSPEAPIPSMPLSRGGSAVNGAVMPEETVAIVPDRIATMAASTVRFAATGLLAAALLAASVAGLHLAASQLLLARAEAAAGPEPPLLLQRSLDASPSNTAARLALAARSLPQESLPLLQQGLRYERENPELLAALGTAAAQHGDLSALTAFQRAAALDRFNGAAQTNMLQQAYHLARWLKATGKEDEARIAIEAGIRLYRNYSRLSDLIVHHPSWRNDRKFRLTLEARVRGRQLYAFKYAH</sequence>
<keyword evidence="2 5" id="KW-0812">Transmembrane</keyword>
<evidence type="ECO:0000313" key="7">
    <source>
        <dbReference type="EMBL" id="GAA0410743.1"/>
    </source>
</evidence>
<dbReference type="EMBL" id="BAAACX010000027">
    <property type="protein sequence ID" value="GAA0410743.1"/>
    <property type="molecule type" value="Genomic_DNA"/>
</dbReference>
<reference evidence="7 8" key="1">
    <citation type="journal article" date="2019" name="Int. J. Syst. Evol. Microbiol.">
        <title>The Global Catalogue of Microorganisms (GCM) 10K type strain sequencing project: providing services to taxonomists for standard genome sequencing and annotation.</title>
        <authorList>
            <consortium name="The Broad Institute Genomics Platform"/>
            <consortium name="The Broad Institute Genome Sequencing Center for Infectious Disease"/>
            <person name="Wu L."/>
            <person name="Ma J."/>
        </authorList>
    </citation>
    <scope>NUCLEOTIDE SEQUENCE [LARGE SCALE GENOMIC DNA]</scope>
    <source>
        <strain evidence="7 8">JCM 12774</strain>
    </source>
</reference>
<feature type="transmembrane region" description="Helical" evidence="5">
    <location>
        <begin position="221"/>
        <end position="241"/>
    </location>
</feature>
<feature type="transmembrane region" description="Helical" evidence="5">
    <location>
        <begin position="107"/>
        <end position="129"/>
    </location>
</feature>
<keyword evidence="4 5" id="KW-0472">Membrane</keyword>
<keyword evidence="3 5" id="KW-1133">Transmembrane helix</keyword>
<evidence type="ECO:0000256" key="1">
    <source>
        <dbReference type="ARBA" id="ARBA00004141"/>
    </source>
</evidence>
<comment type="subcellular location">
    <subcellularLocation>
        <location evidence="1">Membrane</location>
        <topology evidence="1">Multi-pass membrane protein</topology>
    </subcellularLocation>
</comment>
<feature type="transmembrane region" description="Helical" evidence="5">
    <location>
        <begin position="331"/>
        <end position="347"/>
    </location>
</feature>
<dbReference type="RefSeq" id="WP_343865379.1">
    <property type="nucleotide sequence ID" value="NZ_BAAACX010000027.1"/>
</dbReference>
<feature type="transmembrane region" description="Helical" evidence="5">
    <location>
        <begin position="460"/>
        <end position="481"/>
    </location>
</feature>
<dbReference type="Pfam" id="PF04932">
    <property type="entry name" value="Wzy_C"/>
    <property type="match status" value="1"/>
</dbReference>
<name>A0ABN0YUD4_9BACL</name>
<proteinExistence type="predicted"/>
<accession>A0ABN0YUD4</accession>
<feature type="transmembrane region" description="Helical" evidence="5">
    <location>
        <begin position="577"/>
        <end position="599"/>
    </location>
</feature>
<evidence type="ECO:0000313" key="8">
    <source>
        <dbReference type="Proteomes" id="UP001500340"/>
    </source>
</evidence>
<evidence type="ECO:0000256" key="2">
    <source>
        <dbReference type="ARBA" id="ARBA00022692"/>
    </source>
</evidence>
<evidence type="ECO:0000256" key="3">
    <source>
        <dbReference type="ARBA" id="ARBA00022989"/>
    </source>
</evidence>